<reference evidence="3" key="3">
    <citation type="book" date="2010" name="PROCEEDINGS OF THE INTERNATIONAL SCIENTIFIC CONFERENCE ON GASTRO-INTESTINAL MICROBIAL ECOLOGY" publisher="Unknown Publisher">
        <title>Structure of Plantaricin Locus of Lactobacillus plantarum 8P-A3.</title>
        <editorList>
            <person name="Unknown A."/>
        </editorList>
        <authorList>
            <person name="Tsapieva A."/>
            <person name="Suvorov A."/>
        </authorList>
    </citation>
    <scope>NUCLEOTIDE SEQUENCE</scope>
    <source>
        <strain evidence="3">8P-A3</strain>
    </source>
</reference>
<dbReference type="EMBL" id="HQ651181">
    <property type="protein sequence ID" value="AEO52972.1"/>
    <property type="molecule type" value="Genomic_DNA"/>
</dbReference>
<sequence length="76" mass="8881">MIWTQTVVLLINCLLYFNCKFVIYYPFFENQKIIVAIIPFRLTVHVFTKNNIDKNNINLGTELVGVCLEFFSAIFA</sequence>
<proteinExistence type="predicted"/>
<evidence type="ECO:0000313" key="3">
    <source>
        <dbReference type="EMBL" id="AEO52972.1"/>
    </source>
</evidence>
<dbReference type="AlphaFoldDB" id="Q27XI1"/>
<keyword evidence="1" id="KW-0472">Membrane</keyword>
<evidence type="ECO:0000313" key="2">
    <source>
        <dbReference type="EMBL" id="ABD15219.1"/>
    </source>
</evidence>
<name>Q27XI1_LACPN</name>
<protein>
    <submittedName>
        <fullName evidence="2">Uncharacterized protein</fullName>
    </submittedName>
</protein>
<dbReference type="PATRIC" id="fig|1590.172.peg.1639"/>
<accession>Q27XI1</accession>
<reference evidence="3" key="4">
    <citation type="submission" date="2011-09" db="EMBL/GenBank/DDBJ databases">
        <authorList>
            <person name="Tsapieva A."/>
            <person name="Suvorov A."/>
        </authorList>
    </citation>
    <scope>NUCLEOTIDE SEQUENCE</scope>
    <source>
        <strain evidence="3">8P-A3</strain>
    </source>
</reference>
<feature type="transmembrane region" description="Helical" evidence="1">
    <location>
        <begin position="6"/>
        <end position="27"/>
    </location>
</feature>
<organism evidence="2">
    <name type="scientific">Lactiplantibacillus plantarum</name>
    <name type="common">Lactobacillus plantarum</name>
    <dbReference type="NCBI Taxonomy" id="1590"/>
    <lineage>
        <taxon>Bacteria</taxon>
        <taxon>Bacillati</taxon>
        <taxon>Bacillota</taxon>
        <taxon>Bacilli</taxon>
        <taxon>Lactobacillales</taxon>
        <taxon>Lactobacillaceae</taxon>
        <taxon>Lactiplantibacillus</taxon>
    </lineage>
</organism>
<keyword evidence="1" id="KW-1133">Transmembrane helix</keyword>
<reference evidence="2" key="2">
    <citation type="submission" date="2009-03" db="EMBL/GenBank/DDBJ databases">
        <authorList>
            <person name="Navarro L."/>
            <person name="Saenz Y."/>
            <person name="Rojo B."/>
            <person name="Zarazaga M."/>
            <person name="Ruiz-Larrea F."/>
            <person name="Torres C."/>
        </authorList>
    </citation>
    <scope>NUCLEOTIDE SEQUENCE</scope>
    <source>
        <strain evidence="2">J51</strain>
    </source>
</reference>
<keyword evidence="1" id="KW-0812">Transmembrane</keyword>
<dbReference type="EMBL" id="DQ340868">
    <property type="protein sequence ID" value="ABD15219.1"/>
    <property type="molecule type" value="Genomic_DNA"/>
</dbReference>
<evidence type="ECO:0000256" key="1">
    <source>
        <dbReference type="SAM" id="Phobius"/>
    </source>
</evidence>
<reference evidence="2" key="1">
    <citation type="journal article" date="2008" name="Int. J. Food Microbiol.">
        <title>Comparative study of the pln locus of the quorum-sensing regulated bacteriocin-producing L. plantarum J51 strain.</title>
        <authorList>
            <person name="Navarro L."/>
            <person name="Rojo-Bezares B."/>
            <person name="Saenz Y."/>
            <person name="Diez L."/>
            <person name="Zarazaga M."/>
            <person name="Ruiz-Larrea F."/>
            <person name="Torres C."/>
        </authorList>
    </citation>
    <scope>NUCLEOTIDE SEQUENCE</scope>
    <source>
        <strain evidence="2">J51</strain>
    </source>
</reference>